<reference evidence="1 2" key="1">
    <citation type="submission" date="2019-05" db="EMBL/GenBank/DDBJ databases">
        <title>Another draft genome of Portunus trituberculatus and its Hox gene families provides insights of decapod evolution.</title>
        <authorList>
            <person name="Jeong J.-H."/>
            <person name="Song I."/>
            <person name="Kim S."/>
            <person name="Choi T."/>
            <person name="Kim D."/>
            <person name="Ryu S."/>
            <person name="Kim W."/>
        </authorList>
    </citation>
    <scope>NUCLEOTIDE SEQUENCE [LARGE SCALE GENOMIC DNA]</scope>
    <source>
        <tissue evidence="1">Muscle</tissue>
    </source>
</reference>
<dbReference type="Proteomes" id="UP000324222">
    <property type="component" value="Unassembled WGS sequence"/>
</dbReference>
<protein>
    <submittedName>
        <fullName evidence="1">Uncharacterized protein</fullName>
    </submittedName>
</protein>
<gene>
    <name evidence="1" type="ORF">E2C01_069467</name>
</gene>
<accession>A0A5B7HUL3</accession>
<evidence type="ECO:0000313" key="2">
    <source>
        <dbReference type="Proteomes" id="UP000324222"/>
    </source>
</evidence>
<organism evidence="1 2">
    <name type="scientific">Portunus trituberculatus</name>
    <name type="common">Swimming crab</name>
    <name type="synonym">Neptunus trituberculatus</name>
    <dbReference type="NCBI Taxonomy" id="210409"/>
    <lineage>
        <taxon>Eukaryota</taxon>
        <taxon>Metazoa</taxon>
        <taxon>Ecdysozoa</taxon>
        <taxon>Arthropoda</taxon>
        <taxon>Crustacea</taxon>
        <taxon>Multicrustacea</taxon>
        <taxon>Malacostraca</taxon>
        <taxon>Eumalacostraca</taxon>
        <taxon>Eucarida</taxon>
        <taxon>Decapoda</taxon>
        <taxon>Pleocyemata</taxon>
        <taxon>Brachyura</taxon>
        <taxon>Eubrachyura</taxon>
        <taxon>Portunoidea</taxon>
        <taxon>Portunidae</taxon>
        <taxon>Portuninae</taxon>
        <taxon>Portunus</taxon>
    </lineage>
</organism>
<comment type="caution">
    <text evidence="1">The sequence shown here is derived from an EMBL/GenBank/DDBJ whole genome shotgun (WGS) entry which is preliminary data.</text>
</comment>
<dbReference type="AlphaFoldDB" id="A0A5B7HUL3"/>
<name>A0A5B7HUL3_PORTR</name>
<evidence type="ECO:0000313" key="1">
    <source>
        <dbReference type="EMBL" id="MPC75082.1"/>
    </source>
</evidence>
<sequence>MTRCEVCDLGLLEFAVKYSGKVANLIAGKSLLLRCKSVYNREQGPARTFILSLRKVYDVFHHCPQNTPKGHTALNTPRILNRQPVTVRTHDTRADMRDL</sequence>
<keyword evidence="2" id="KW-1185">Reference proteome</keyword>
<dbReference type="EMBL" id="VSRR010040326">
    <property type="protein sequence ID" value="MPC75082.1"/>
    <property type="molecule type" value="Genomic_DNA"/>
</dbReference>
<proteinExistence type="predicted"/>